<accession>A0A8S9WUQ8</accession>
<sequence length="80" mass="9481">MAQDFQVFFHADVHFSIRKNNVPNYLTIALLQVYQVKVDARLFPLLLQCWHDSYLPSYIDLKNFSVTIFFFCATMTSRIE</sequence>
<organism evidence="1 2">
    <name type="scientific">Apolygus lucorum</name>
    <name type="common">Small green plant bug</name>
    <name type="synonym">Lygocoris lucorum</name>
    <dbReference type="NCBI Taxonomy" id="248454"/>
    <lineage>
        <taxon>Eukaryota</taxon>
        <taxon>Metazoa</taxon>
        <taxon>Ecdysozoa</taxon>
        <taxon>Arthropoda</taxon>
        <taxon>Hexapoda</taxon>
        <taxon>Insecta</taxon>
        <taxon>Pterygota</taxon>
        <taxon>Neoptera</taxon>
        <taxon>Paraneoptera</taxon>
        <taxon>Hemiptera</taxon>
        <taxon>Heteroptera</taxon>
        <taxon>Panheteroptera</taxon>
        <taxon>Cimicomorpha</taxon>
        <taxon>Miridae</taxon>
        <taxon>Mirini</taxon>
        <taxon>Apolygus</taxon>
    </lineage>
</organism>
<dbReference type="Proteomes" id="UP000466442">
    <property type="component" value="Unassembled WGS sequence"/>
</dbReference>
<dbReference type="AlphaFoldDB" id="A0A8S9WUQ8"/>
<comment type="caution">
    <text evidence="1">The sequence shown here is derived from an EMBL/GenBank/DDBJ whole genome shotgun (WGS) entry which is preliminary data.</text>
</comment>
<protein>
    <submittedName>
        <fullName evidence="1">Uncharacterized protein</fullName>
    </submittedName>
</protein>
<reference evidence="1" key="1">
    <citation type="journal article" date="2021" name="Mol. Ecol. Resour.">
        <title>Apolygus lucorum genome provides insights into omnivorousness and mesophyll feeding.</title>
        <authorList>
            <person name="Liu Y."/>
            <person name="Liu H."/>
            <person name="Wang H."/>
            <person name="Huang T."/>
            <person name="Liu B."/>
            <person name="Yang B."/>
            <person name="Yin L."/>
            <person name="Li B."/>
            <person name="Zhang Y."/>
            <person name="Zhang S."/>
            <person name="Jiang F."/>
            <person name="Zhang X."/>
            <person name="Ren Y."/>
            <person name="Wang B."/>
            <person name="Wang S."/>
            <person name="Lu Y."/>
            <person name="Wu K."/>
            <person name="Fan W."/>
            <person name="Wang G."/>
        </authorList>
    </citation>
    <scope>NUCLEOTIDE SEQUENCE</scope>
    <source>
        <strain evidence="1">12Hb</strain>
    </source>
</reference>
<proteinExistence type="predicted"/>
<dbReference type="EMBL" id="WIXP02000015">
    <property type="protein sequence ID" value="KAF6199566.1"/>
    <property type="molecule type" value="Genomic_DNA"/>
</dbReference>
<evidence type="ECO:0000313" key="1">
    <source>
        <dbReference type="EMBL" id="KAF6199566.1"/>
    </source>
</evidence>
<name>A0A8S9WUQ8_APOLU</name>
<evidence type="ECO:0000313" key="2">
    <source>
        <dbReference type="Proteomes" id="UP000466442"/>
    </source>
</evidence>
<gene>
    <name evidence="1" type="ORF">GE061_007592</name>
</gene>
<keyword evidence="2" id="KW-1185">Reference proteome</keyword>